<dbReference type="EMBL" id="JAPDFR010000004">
    <property type="protein sequence ID" value="KAK0387438.1"/>
    <property type="molecule type" value="Genomic_DNA"/>
</dbReference>
<dbReference type="GO" id="GO:0005975">
    <property type="term" value="P:carbohydrate metabolic process"/>
    <property type="evidence" value="ECO:0007669"/>
    <property type="project" value="InterPro"/>
</dbReference>
<keyword evidence="3" id="KW-1185">Reference proteome</keyword>
<organism evidence="2 3">
    <name type="scientific">Sarocladium strictum</name>
    <name type="common">Black bundle disease fungus</name>
    <name type="synonym">Acremonium strictum</name>
    <dbReference type="NCBI Taxonomy" id="5046"/>
    <lineage>
        <taxon>Eukaryota</taxon>
        <taxon>Fungi</taxon>
        <taxon>Dikarya</taxon>
        <taxon>Ascomycota</taxon>
        <taxon>Pezizomycotina</taxon>
        <taxon>Sordariomycetes</taxon>
        <taxon>Hypocreomycetidae</taxon>
        <taxon>Hypocreales</taxon>
        <taxon>Sarocladiaceae</taxon>
        <taxon>Sarocladium</taxon>
    </lineage>
</organism>
<gene>
    <name evidence="2" type="ORF">NLU13_5750</name>
</gene>
<dbReference type="PANTHER" id="PTHR10683:SF34">
    <property type="entry name" value="TRANSALDOLASE"/>
    <property type="match status" value="1"/>
</dbReference>
<dbReference type="InterPro" id="IPR001585">
    <property type="entry name" value="TAL/FSA"/>
</dbReference>
<protein>
    <recommendedName>
        <fullName evidence="4">Transaldolase</fullName>
    </recommendedName>
</protein>
<dbReference type="Proteomes" id="UP001175261">
    <property type="component" value="Unassembled WGS sequence"/>
</dbReference>
<evidence type="ECO:0008006" key="4">
    <source>
        <dbReference type="Google" id="ProtNLM"/>
    </source>
</evidence>
<dbReference type="GO" id="GO:0009052">
    <property type="term" value="P:pentose-phosphate shunt, non-oxidative branch"/>
    <property type="evidence" value="ECO:0007669"/>
    <property type="project" value="TreeGrafter"/>
</dbReference>
<comment type="caution">
    <text evidence="2">The sequence shown here is derived from an EMBL/GenBank/DDBJ whole genome shotgun (WGS) entry which is preliminary data.</text>
</comment>
<dbReference type="InterPro" id="IPR013785">
    <property type="entry name" value="Aldolase_TIM"/>
</dbReference>
<name>A0AA39L7Y7_SARSR</name>
<evidence type="ECO:0000256" key="1">
    <source>
        <dbReference type="ARBA" id="ARBA00023270"/>
    </source>
</evidence>
<evidence type="ECO:0000313" key="3">
    <source>
        <dbReference type="Proteomes" id="UP001175261"/>
    </source>
</evidence>
<proteinExistence type="predicted"/>
<sequence length="335" mass="36682">MPQTLLDLLRSCSAVDCDTLDAEVAKSLGPFVDCTSNQAIAYGELSKKNSDGNLKYQQLILDSLAYAKSNASDFPEVNVVELAVEVATIKLAHLVAPYVTGYLHIQANPKYCYDKGLLIQNSRRIAILSGRLNPDLGLQNICIKILATWEGLQACAELQKQGIFTLATSIVSLQQAALAASVGCAYMAPYINELRVHFDESYVDEDKLMAIPGQIRRLYEKNGSKTVITVASLTSITEIMQLAGSDHITISPPLLAQLSQTPADSFDKADVGSVFEKSRKAEGDSVDSIETEAAWRYAFSRDDNGEREVKMVRAINIFCNKQNDLEDLVRLCMSG</sequence>
<evidence type="ECO:0000313" key="2">
    <source>
        <dbReference type="EMBL" id="KAK0387438.1"/>
    </source>
</evidence>
<reference evidence="2" key="1">
    <citation type="submission" date="2022-10" db="EMBL/GenBank/DDBJ databases">
        <title>Determination and structural analysis of whole genome sequence of Sarocladium strictum F4-1.</title>
        <authorList>
            <person name="Hu L."/>
            <person name="Jiang Y."/>
        </authorList>
    </citation>
    <scope>NUCLEOTIDE SEQUENCE</scope>
    <source>
        <strain evidence="2">F4-1</strain>
    </source>
</reference>
<dbReference type="Gene3D" id="3.20.20.70">
    <property type="entry name" value="Aldolase class I"/>
    <property type="match status" value="1"/>
</dbReference>
<dbReference type="Pfam" id="PF00923">
    <property type="entry name" value="TAL_FSA"/>
    <property type="match status" value="1"/>
</dbReference>
<accession>A0AA39L7Y7</accession>
<dbReference type="PANTHER" id="PTHR10683">
    <property type="entry name" value="TRANSALDOLASE"/>
    <property type="match status" value="1"/>
</dbReference>
<dbReference type="AlphaFoldDB" id="A0AA39L7Y7"/>
<dbReference type="SUPFAM" id="SSF51569">
    <property type="entry name" value="Aldolase"/>
    <property type="match status" value="1"/>
</dbReference>
<keyword evidence="1" id="KW-0704">Schiff base</keyword>
<dbReference type="GO" id="GO:0004801">
    <property type="term" value="F:transaldolase activity"/>
    <property type="evidence" value="ECO:0007669"/>
    <property type="project" value="TreeGrafter"/>
</dbReference>